<proteinExistence type="predicted"/>
<name>A0A8J6EAR0_ELECQ</name>
<accession>A0A8J6EAR0</accession>
<dbReference type="EMBL" id="WNTK01003992">
    <property type="protein sequence ID" value="KAG9464723.1"/>
    <property type="molecule type" value="Genomic_DNA"/>
</dbReference>
<evidence type="ECO:0000313" key="2">
    <source>
        <dbReference type="Proteomes" id="UP000770717"/>
    </source>
</evidence>
<comment type="caution">
    <text evidence="1">The sequence shown here is derived from an EMBL/GenBank/DDBJ whole genome shotgun (WGS) entry which is preliminary data.</text>
</comment>
<gene>
    <name evidence="1" type="ORF">GDO78_019474</name>
</gene>
<dbReference type="Proteomes" id="UP000770717">
    <property type="component" value="Unassembled WGS sequence"/>
</dbReference>
<keyword evidence="2" id="KW-1185">Reference proteome</keyword>
<sequence length="121" mass="13656">MVSSVHLLKLLQRQREAVLHNGRSGARLLDALWRKQLTDFTERLHRFSTAHPSPSGPSSSPHLYRSHQRWRLYTSTVIWGSSSSVLSSGTDCLSSMLYTAALHKPKDGCAQTTGFFEMHFN</sequence>
<organism evidence="1 2">
    <name type="scientific">Eleutherodactylus coqui</name>
    <name type="common">Puerto Rican coqui</name>
    <dbReference type="NCBI Taxonomy" id="57060"/>
    <lineage>
        <taxon>Eukaryota</taxon>
        <taxon>Metazoa</taxon>
        <taxon>Chordata</taxon>
        <taxon>Craniata</taxon>
        <taxon>Vertebrata</taxon>
        <taxon>Euteleostomi</taxon>
        <taxon>Amphibia</taxon>
        <taxon>Batrachia</taxon>
        <taxon>Anura</taxon>
        <taxon>Neobatrachia</taxon>
        <taxon>Hyloidea</taxon>
        <taxon>Eleutherodactylidae</taxon>
        <taxon>Eleutherodactylinae</taxon>
        <taxon>Eleutherodactylus</taxon>
        <taxon>Eleutherodactylus</taxon>
    </lineage>
</organism>
<reference evidence="1" key="1">
    <citation type="thesis" date="2020" institute="ProQuest LLC" country="789 East Eisenhower Parkway, Ann Arbor, MI, USA">
        <title>Comparative Genomics and Chromosome Evolution.</title>
        <authorList>
            <person name="Mudd A.B."/>
        </authorList>
    </citation>
    <scope>NUCLEOTIDE SEQUENCE</scope>
    <source>
        <strain evidence="1">HN-11 Male</strain>
        <tissue evidence="1">Kidney and liver</tissue>
    </source>
</reference>
<dbReference type="AlphaFoldDB" id="A0A8J6EAR0"/>
<evidence type="ECO:0000313" key="1">
    <source>
        <dbReference type="EMBL" id="KAG9464723.1"/>
    </source>
</evidence>
<protein>
    <submittedName>
        <fullName evidence="1">Uncharacterized protein</fullName>
    </submittedName>
</protein>